<dbReference type="GO" id="GO:0007399">
    <property type="term" value="P:nervous system development"/>
    <property type="evidence" value="ECO:0007669"/>
    <property type="project" value="UniProtKB-ARBA"/>
</dbReference>
<reference evidence="9" key="2">
    <citation type="submission" date="2025-09" db="UniProtKB">
        <authorList>
            <consortium name="Ensembl"/>
        </authorList>
    </citation>
    <scope>IDENTIFICATION</scope>
</reference>
<feature type="domain" description="Alpha-2-macroglobulin" evidence="8">
    <location>
        <begin position="537"/>
        <end position="625"/>
    </location>
</feature>
<dbReference type="AlphaFoldDB" id="A0A8C6SC19"/>
<dbReference type="InterPro" id="IPR002890">
    <property type="entry name" value="MG2"/>
</dbReference>
<dbReference type="InterPro" id="IPR011625">
    <property type="entry name" value="A2M_N_BRD"/>
</dbReference>
<dbReference type="Gene3D" id="2.60.40.10">
    <property type="entry name" value="Immunoglobulins"/>
    <property type="match status" value="1"/>
</dbReference>
<dbReference type="InterPro" id="IPR014756">
    <property type="entry name" value="Ig_E-set"/>
</dbReference>
<evidence type="ECO:0000313" key="9">
    <source>
        <dbReference type="Ensembl" id="ENSNMLP00000003529.1"/>
    </source>
</evidence>
<comment type="similarity">
    <text evidence="1">Belongs to the protease inhibitor I39 (alpha-2-macroglobulin) family.</text>
</comment>
<dbReference type="SMART" id="SM01359">
    <property type="entry name" value="A2M_N_2"/>
    <property type="match status" value="1"/>
</dbReference>
<dbReference type="SUPFAM" id="SSF49410">
    <property type="entry name" value="Alpha-macroglobulin receptor domain"/>
    <property type="match status" value="1"/>
</dbReference>
<feature type="domain" description="Alpha-2-macroglobulin bait region" evidence="7">
    <location>
        <begin position="269"/>
        <end position="408"/>
    </location>
</feature>
<dbReference type="SMART" id="SM01360">
    <property type="entry name" value="A2M"/>
    <property type="match status" value="1"/>
</dbReference>
<dbReference type="Proteomes" id="UP000694523">
    <property type="component" value="Unplaced"/>
</dbReference>
<evidence type="ECO:0000256" key="4">
    <source>
        <dbReference type="ARBA" id="ARBA00022900"/>
    </source>
</evidence>
<evidence type="ECO:0000313" key="10">
    <source>
        <dbReference type="Proteomes" id="UP000694523"/>
    </source>
</evidence>
<dbReference type="Ensembl" id="ENSNMLT00000004042.1">
    <property type="protein sequence ID" value="ENSNMLP00000003529.1"/>
    <property type="gene ID" value="ENSNMLG00000002508.1"/>
</dbReference>
<dbReference type="Gene3D" id="1.50.10.20">
    <property type="match status" value="1"/>
</dbReference>
<dbReference type="InterPro" id="IPR019742">
    <property type="entry name" value="MacrogloblnA2_CS"/>
</dbReference>
<evidence type="ECO:0000256" key="5">
    <source>
        <dbReference type="ARBA" id="ARBA00023157"/>
    </source>
</evidence>
<dbReference type="Pfam" id="PF01835">
    <property type="entry name" value="MG2"/>
    <property type="match status" value="1"/>
</dbReference>
<evidence type="ECO:0000256" key="6">
    <source>
        <dbReference type="ARBA" id="ARBA00023180"/>
    </source>
</evidence>
<reference evidence="9" key="1">
    <citation type="submission" date="2025-08" db="UniProtKB">
        <authorList>
            <consortium name="Ensembl"/>
        </authorList>
    </citation>
    <scope>IDENTIFICATION</scope>
</reference>
<dbReference type="FunFam" id="1.50.10.20:FF:000001">
    <property type="entry name" value="CD109 isoform 1"/>
    <property type="match status" value="1"/>
</dbReference>
<evidence type="ECO:0000259" key="7">
    <source>
        <dbReference type="SMART" id="SM01359"/>
    </source>
</evidence>
<dbReference type="Gene3D" id="6.20.50.160">
    <property type="match status" value="1"/>
</dbReference>
<dbReference type="InterPro" id="IPR011626">
    <property type="entry name" value="Alpha-macroglobulin_TED"/>
</dbReference>
<keyword evidence="4" id="KW-0722">Serine protease inhibitor</keyword>
<dbReference type="Pfam" id="PF00207">
    <property type="entry name" value="A2M"/>
    <property type="match status" value="1"/>
</dbReference>
<dbReference type="CDD" id="cd02897">
    <property type="entry name" value="A2M_2"/>
    <property type="match status" value="1"/>
</dbReference>
<dbReference type="PROSITE" id="PS00477">
    <property type="entry name" value="ALPHA_2_MACROGLOBULIN"/>
    <property type="match status" value="1"/>
</dbReference>
<dbReference type="SMART" id="SM01419">
    <property type="entry name" value="Thiol-ester_cl"/>
    <property type="match status" value="1"/>
</dbReference>
<proteinExistence type="inferred from homology"/>
<evidence type="ECO:0000256" key="1">
    <source>
        <dbReference type="ARBA" id="ARBA00010952"/>
    </source>
</evidence>
<dbReference type="InterPro" id="IPR001599">
    <property type="entry name" value="Macroglobln_a2"/>
</dbReference>
<keyword evidence="5" id="KW-1015">Disulfide bond</keyword>
<dbReference type="Gene3D" id="2.60.40.1930">
    <property type="match status" value="2"/>
</dbReference>
<protein>
    <submittedName>
        <fullName evidence="9">Uncharacterized protein</fullName>
    </submittedName>
</protein>
<accession>A0A8C6SC19</accession>
<dbReference type="Gene3D" id="2.20.130.20">
    <property type="match status" value="1"/>
</dbReference>
<keyword evidence="3" id="KW-0732">Signal</keyword>
<dbReference type="GO" id="GO:0004867">
    <property type="term" value="F:serine-type endopeptidase inhibitor activity"/>
    <property type="evidence" value="ECO:0007669"/>
    <property type="project" value="UniProtKB-KW"/>
</dbReference>
<name>A0A8C6SC19_9GOBI</name>
<dbReference type="Pfam" id="PF07678">
    <property type="entry name" value="TED_complement"/>
    <property type="match status" value="1"/>
</dbReference>
<evidence type="ECO:0000256" key="3">
    <source>
        <dbReference type="ARBA" id="ARBA00022729"/>
    </source>
</evidence>
<dbReference type="InterPro" id="IPR047565">
    <property type="entry name" value="Alpha-macroglob_thiol-ester_cl"/>
</dbReference>
<keyword evidence="2" id="KW-0646">Protease inhibitor</keyword>
<dbReference type="InterPro" id="IPR013783">
    <property type="entry name" value="Ig-like_fold"/>
</dbReference>
<keyword evidence="6" id="KW-0325">Glycoprotein</keyword>
<keyword evidence="10" id="KW-1185">Reference proteome</keyword>
<dbReference type="SUPFAM" id="SSF81296">
    <property type="entry name" value="E set domains"/>
    <property type="match status" value="1"/>
</dbReference>
<dbReference type="InterPro" id="IPR036595">
    <property type="entry name" value="A-macroglobulin_rcpt-bd_sf"/>
</dbReference>
<dbReference type="InterPro" id="IPR041813">
    <property type="entry name" value="A2M_TED"/>
</dbReference>
<evidence type="ECO:0000259" key="8">
    <source>
        <dbReference type="SMART" id="SM01360"/>
    </source>
</evidence>
<dbReference type="InterPro" id="IPR008930">
    <property type="entry name" value="Terpenoid_cyclase/PrenylTrfase"/>
</dbReference>
<dbReference type="Gene3D" id="2.60.120.1540">
    <property type="match status" value="1"/>
</dbReference>
<dbReference type="Pfam" id="PF07703">
    <property type="entry name" value="A2M_BRD"/>
    <property type="match status" value="1"/>
</dbReference>
<sequence length="1156" mass="127849">SRGCRKFLVVVPAVVESGTEVQFCLSLLQLPEEQEFTVTVTLESGGERKTIYSHCVFSCFQAPVVENSDIQNLEVEVQGKQFNKKETRKIQIQNYGVKTFIQTDKPLYLPGQTGERRVVSPTLSSLIKINQDPLDNRVAQWLERSSEGKILQLSYDLTPEAREGYYSVSVTSGRSTNTHSFQVEKYGENTTVTTATTTATTTTTTTATTTTTFLLNILVLIYTFGQSVPGSVEVQMCRHYDLNIHHSYTPNYFIPVCHKEQKQSISSSVASAVGQTPVAALTVLMLCVNPQSFYDRSLSSRVLWTSQSLLLVSVCSVLSVTQGELTFMMEMTPDMAPAVTVVAYAVMPSESVIAASHDFKTEKCFSNKVELEFSPPSSVPGEVSSLKVSASPLSLCGLSAVDKSVLIQKPGKTLSPDEFFGLLPVTKAQSFPDQVEDHLGCVKVRDRRSVMYPRRRYPESGDKSDIYSILKVRHTPILLYGGLRPNAASRDHTVRRFCFENVCALKAFDTRPTHPTRPTLQLWISTKQTLTFLKPMTWFFRESGSAALALSVPDTITTWETEAFCLSPHGFGLAPRQQLTVFQPFFLELSLPYSIIRGESFKLKATVFNYLSSCIMVRESRQSQLHADPLSGDLYTSCLCGGETKTLSWAMLPTTLGEVNVTVRAEAVPSQVQCDNEVLSVPERGRVDVVTKQLRVKAEGTEVVKTYNWLLCPKGETLKEQVELSLPANVIPGSDRASVSVLGDILGRAMKNLDGLLQMPYGCGEQNMALLAPNIYILQYLQDTQQLSPEVKERAFKFLSSGYQRQLNYKHRDGSYSAFGHGDGNTWLTTFVLRSFSKASKFVYIDPQKLDQSREWLQSRQREDGCFLPSGKLFNNRMKGGVSDNVTLSAYITAAFLEMNMSRTDPVLQESLSCLKNHTENMENVYTTALMAYVFSLAGDTETRAQLLKRLHSQAHEGGGFLHWSTASSASLSVEISAYVLLSTLTQPQVSVEELGYASKIVRWLTGQQNPYGGFKSTQDTVVALQALALYSTLVYSPDGSSSVVVQAPPGATDPSMSFTVDQSNKLLYQERPLESAVGQYGLEVTGSTCASVQISTHYNIPTPRDEQSVGVKAEAHMECDSTVLTYFGEQSSSNMIILDVKMLSGFGPRFLNEVS</sequence>
<organism evidence="9 10">
    <name type="scientific">Neogobius melanostomus</name>
    <name type="common">round goby</name>
    <dbReference type="NCBI Taxonomy" id="47308"/>
    <lineage>
        <taxon>Eukaryota</taxon>
        <taxon>Metazoa</taxon>
        <taxon>Chordata</taxon>
        <taxon>Craniata</taxon>
        <taxon>Vertebrata</taxon>
        <taxon>Euteleostomi</taxon>
        <taxon>Actinopterygii</taxon>
        <taxon>Neopterygii</taxon>
        <taxon>Teleostei</taxon>
        <taxon>Neoteleostei</taxon>
        <taxon>Acanthomorphata</taxon>
        <taxon>Gobiaria</taxon>
        <taxon>Gobiiformes</taxon>
        <taxon>Gobioidei</taxon>
        <taxon>Gobiidae</taxon>
        <taxon>Benthophilinae</taxon>
        <taxon>Neogobiini</taxon>
        <taxon>Neogobius</taxon>
    </lineage>
</organism>
<evidence type="ECO:0000256" key="2">
    <source>
        <dbReference type="ARBA" id="ARBA00022690"/>
    </source>
</evidence>
<dbReference type="PANTHER" id="PTHR11412:SF150">
    <property type="entry name" value="ALPHA-2-MACROGLOBULIN-RELATED"/>
    <property type="match status" value="1"/>
</dbReference>
<dbReference type="GO" id="GO:0005615">
    <property type="term" value="C:extracellular space"/>
    <property type="evidence" value="ECO:0007669"/>
    <property type="project" value="InterPro"/>
</dbReference>
<dbReference type="PANTHER" id="PTHR11412">
    <property type="entry name" value="MACROGLOBULIN / COMPLEMENT"/>
    <property type="match status" value="1"/>
</dbReference>
<dbReference type="InterPro" id="IPR050473">
    <property type="entry name" value="A2M/Complement_sys"/>
</dbReference>
<dbReference type="SUPFAM" id="SSF48239">
    <property type="entry name" value="Terpenoid cyclases/Protein prenyltransferases"/>
    <property type="match status" value="1"/>
</dbReference>